<organism evidence="1 2">
    <name type="scientific">Smallanthus sonchifolius</name>
    <dbReference type="NCBI Taxonomy" id="185202"/>
    <lineage>
        <taxon>Eukaryota</taxon>
        <taxon>Viridiplantae</taxon>
        <taxon>Streptophyta</taxon>
        <taxon>Embryophyta</taxon>
        <taxon>Tracheophyta</taxon>
        <taxon>Spermatophyta</taxon>
        <taxon>Magnoliopsida</taxon>
        <taxon>eudicotyledons</taxon>
        <taxon>Gunneridae</taxon>
        <taxon>Pentapetalae</taxon>
        <taxon>asterids</taxon>
        <taxon>campanulids</taxon>
        <taxon>Asterales</taxon>
        <taxon>Asteraceae</taxon>
        <taxon>Asteroideae</taxon>
        <taxon>Heliantheae alliance</taxon>
        <taxon>Millerieae</taxon>
        <taxon>Smallanthus</taxon>
    </lineage>
</organism>
<proteinExistence type="predicted"/>
<comment type="caution">
    <text evidence="1">The sequence shown here is derived from an EMBL/GenBank/DDBJ whole genome shotgun (WGS) entry which is preliminary data.</text>
</comment>
<evidence type="ECO:0000313" key="1">
    <source>
        <dbReference type="EMBL" id="KAI3712496.1"/>
    </source>
</evidence>
<protein>
    <submittedName>
        <fullName evidence="1">Uncharacterized protein</fullName>
    </submittedName>
</protein>
<dbReference type="EMBL" id="CM042041">
    <property type="protein sequence ID" value="KAI3712496.1"/>
    <property type="molecule type" value="Genomic_DNA"/>
</dbReference>
<dbReference type="Proteomes" id="UP001056120">
    <property type="component" value="Linkage Group LG24"/>
</dbReference>
<sequence>MIWVDVVHLAQQLRKKIMNKVLTSGQRIINQREAASSNIFKHREFNLQSLGTVSVLSPKFWLKSQLDDLTDYIEEWWELGDDEEQPTNLGLVKLVILLGKDEEQPTNLGSMKLVILLVMLQLGEVREQLRK</sequence>
<reference evidence="1 2" key="2">
    <citation type="journal article" date="2022" name="Mol. Ecol. Resour.">
        <title>The genomes of chicory, endive, great burdock and yacon provide insights into Asteraceae paleo-polyploidization history and plant inulin production.</title>
        <authorList>
            <person name="Fan W."/>
            <person name="Wang S."/>
            <person name="Wang H."/>
            <person name="Wang A."/>
            <person name="Jiang F."/>
            <person name="Liu H."/>
            <person name="Zhao H."/>
            <person name="Xu D."/>
            <person name="Zhang Y."/>
        </authorList>
    </citation>
    <scope>NUCLEOTIDE SEQUENCE [LARGE SCALE GENOMIC DNA]</scope>
    <source>
        <strain evidence="2">cv. Yunnan</strain>
        <tissue evidence="1">Leaves</tissue>
    </source>
</reference>
<gene>
    <name evidence="1" type="ORF">L1987_71053</name>
</gene>
<name>A0ACB9ASQ2_9ASTR</name>
<evidence type="ECO:0000313" key="2">
    <source>
        <dbReference type="Proteomes" id="UP001056120"/>
    </source>
</evidence>
<reference evidence="2" key="1">
    <citation type="journal article" date="2022" name="Mol. Ecol. Resour.">
        <title>The genomes of chicory, endive, great burdock and yacon provide insights into Asteraceae palaeo-polyploidization history and plant inulin production.</title>
        <authorList>
            <person name="Fan W."/>
            <person name="Wang S."/>
            <person name="Wang H."/>
            <person name="Wang A."/>
            <person name="Jiang F."/>
            <person name="Liu H."/>
            <person name="Zhao H."/>
            <person name="Xu D."/>
            <person name="Zhang Y."/>
        </authorList>
    </citation>
    <scope>NUCLEOTIDE SEQUENCE [LARGE SCALE GENOMIC DNA]</scope>
    <source>
        <strain evidence="2">cv. Yunnan</strain>
    </source>
</reference>
<accession>A0ACB9ASQ2</accession>
<keyword evidence="2" id="KW-1185">Reference proteome</keyword>